<keyword evidence="1" id="KW-0812">Transmembrane</keyword>
<evidence type="ECO:0000313" key="2">
    <source>
        <dbReference type="EMBL" id="OGC44065.1"/>
    </source>
</evidence>
<gene>
    <name evidence="2" type="ORF">A3J98_01735</name>
</gene>
<organism evidence="2 3">
    <name type="scientific">candidate division WS6 bacterium RIFOXYC1_FULL_33_10</name>
    <dbReference type="NCBI Taxonomy" id="1802606"/>
    <lineage>
        <taxon>Bacteria</taxon>
        <taxon>Candidatus Dojkabacteria</taxon>
    </lineage>
</organism>
<keyword evidence="1" id="KW-1133">Transmembrane helix</keyword>
<dbReference type="Proteomes" id="UP000178631">
    <property type="component" value="Unassembled WGS sequence"/>
</dbReference>
<name>A0A1F4UGG2_9BACT</name>
<sequence>MKLKSFYILVAVLTLSTAIYTIFVLIPNTKQEEVNTQVYAVLQTPMVEKEKEVESNPLESILTFEKDGTYLVDFTLLNRDIPKRWEGKDIFFKYTYLGGYTDDMVDTLNGLLLDEYKWQRQLDANRDIVLGGPIFLRDNIYQLHTHNGLSLANKHYLLGDLLHLLYSKGELEGTQIQLGEVILEAIWTKDAKVLEDNSTPVGAQLIISTCLERNGDRRLISGWIVILPQNQ</sequence>
<protein>
    <submittedName>
        <fullName evidence="2">Uncharacterized protein</fullName>
    </submittedName>
</protein>
<dbReference type="AlphaFoldDB" id="A0A1F4UGG2"/>
<comment type="caution">
    <text evidence="2">The sequence shown here is derived from an EMBL/GenBank/DDBJ whole genome shotgun (WGS) entry which is preliminary data.</text>
</comment>
<dbReference type="EMBL" id="MEUP01000158">
    <property type="protein sequence ID" value="OGC44065.1"/>
    <property type="molecule type" value="Genomic_DNA"/>
</dbReference>
<accession>A0A1F4UGG2</accession>
<evidence type="ECO:0000256" key="1">
    <source>
        <dbReference type="SAM" id="Phobius"/>
    </source>
</evidence>
<evidence type="ECO:0000313" key="3">
    <source>
        <dbReference type="Proteomes" id="UP000178631"/>
    </source>
</evidence>
<reference evidence="2 3" key="1">
    <citation type="journal article" date="2016" name="Nat. Commun.">
        <title>Thousands of microbial genomes shed light on interconnected biogeochemical processes in an aquifer system.</title>
        <authorList>
            <person name="Anantharaman K."/>
            <person name="Brown C.T."/>
            <person name="Hug L.A."/>
            <person name="Sharon I."/>
            <person name="Castelle C.J."/>
            <person name="Probst A.J."/>
            <person name="Thomas B.C."/>
            <person name="Singh A."/>
            <person name="Wilkins M.J."/>
            <person name="Karaoz U."/>
            <person name="Brodie E.L."/>
            <person name="Williams K.H."/>
            <person name="Hubbard S.S."/>
            <person name="Banfield J.F."/>
        </authorList>
    </citation>
    <scope>NUCLEOTIDE SEQUENCE [LARGE SCALE GENOMIC DNA]</scope>
</reference>
<feature type="transmembrane region" description="Helical" evidence="1">
    <location>
        <begin position="6"/>
        <end position="26"/>
    </location>
</feature>
<proteinExistence type="predicted"/>
<keyword evidence="1" id="KW-0472">Membrane</keyword>